<feature type="transmembrane region" description="Helical" evidence="5">
    <location>
        <begin position="214"/>
        <end position="237"/>
    </location>
</feature>
<feature type="domain" description="EamA" evidence="6">
    <location>
        <begin position="8"/>
        <end position="140"/>
    </location>
</feature>
<evidence type="ECO:0000256" key="2">
    <source>
        <dbReference type="ARBA" id="ARBA00022692"/>
    </source>
</evidence>
<dbReference type="PANTHER" id="PTHR32322:SF9">
    <property type="entry name" value="AMINO-ACID METABOLITE EFFLUX PUMP-RELATED"/>
    <property type="match status" value="1"/>
</dbReference>
<feature type="transmembrane region" description="Helical" evidence="5">
    <location>
        <begin position="183"/>
        <end position="202"/>
    </location>
</feature>
<feature type="transmembrane region" description="Helical" evidence="5">
    <location>
        <begin position="152"/>
        <end position="171"/>
    </location>
</feature>
<keyword evidence="2 5" id="KW-0812">Transmembrane</keyword>
<comment type="subcellular location">
    <subcellularLocation>
        <location evidence="1">Membrane</location>
        <topology evidence="1">Multi-pass membrane protein</topology>
    </subcellularLocation>
</comment>
<evidence type="ECO:0000256" key="5">
    <source>
        <dbReference type="SAM" id="Phobius"/>
    </source>
</evidence>
<proteinExistence type="predicted"/>
<name>A0AAN0MJP8_9RHOB</name>
<dbReference type="EMBL" id="CP151767">
    <property type="protein sequence ID" value="WZU66798.1"/>
    <property type="molecule type" value="Genomic_DNA"/>
</dbReference>
<evidence type="ECO:0000256" key="4">
    <source>
        <dbReference type="ARBA" id="ARBA00023136"/>
    </source>
</evidence>
<evidence type="ECO:0000313" key="7">
    <source>
        <dbReference type="EMBL" id="WZU66798.1"/>
    </source>
</evidence>
<keyword evidence="4 5" id="KW-0472">Membrane</keyword>
<dbReference type="GO" id="GO:0016020">
    <property type="term" value="C:membrane"/>
    <property type="evidence" value="ECO:0007669"/>
    <property type="project" value="UniProtKB-SubCell"/>
</dbReference>
<feature type="transmembrane region" description="Helical" evidence="5">
    <location>
        <begin position="127"/>
        <end position="146"/>
    </location>
</feature>
<keyword evidence="8" id="KW-1185">Reference proteome</keyword>
<keyword evidence="3 5" id="KW-1133">Transmembrane helix</keyword>
<dbReference type="PANTHER" id="PTHR32322">
    <property type="entry name" value="INNER MEMBRANE TRANSPORTER"/>
    <property type="match status" value="1"/>
</dbReference>
<dbReference type="Proteomes" id="UP001470809">
    <property type="component" value="Chromosome"/>
</dbReference>
<feature type="transmembrane region" description="Helical" evidence="5">
    <location>
        <begin position="249"/>
        <end position="268"/>
    </location>
</feature>
<dbReference type="InterPro" id="IPR000620">
    <property type="entry name" value="EamA_dom"/>
</dbReference>
<reference evidence="7 8" key="2">
    <citation type="submission" date="2024-08" db="EMBL/GenBank/DDBJ databases">
        <title>Phylogenomic analyses of a clade within the roseobacter group suggest taxonomic reassignments of species of the genera Aestuariivita, Citreicella, Loktanella, Nautella, Pelagibaca, Ruegeria, Thalassobius, Thiobacimonas and Tropicibacter, and the proposal o.</title>
        <authorList>
            <person name="Jeon C.O."/>
        </authorList>
    </citation>
    <scope>NUCLEOTIDE SEQUENCE [LARGE SCALE GENOMIC DNA]</scope>
    <source>
        <strain evidence="7 8">SS1-5</strain>
    </source>
</reference>
<dbReference type="Pfam" id="PF00892">
    <property type="entry name" value="EamA"/>
    <property type="match status" value="2"/>
</dbReference>
<evidence type="ECO:0000256" key="3">
    <source>
        <dbReference type="ARBA" id="ARBA00022989"/>
    </source>
</evidence>
<feature type="domain" description="EamA" evidence="6">
    <location>
        <begin position="154"/>
        <end position="285"/>
    </location>
</feature>
<dbReference type="InterPro" id="IPR050638">
    <property type="entry name" value="AA-Vitamin_Transporters"/>
</dbReference>
<dbReference type="KEGG" id="yrh:AABB31_17575"/>
<feature type="transmembrane region" description="Helical" evidence="5">
    <location>
        <begin position="67"/>
        <end position="88"/>
    </location>
</feature>
<dbReference type="AlphaFoldDB" id="A0AAN0MJP8"/>
<feature type="transmembrane region" description="Helical" evidence="5">
    <location>
        <begin position="274"/>
        <end position="294"/>
    </location>
</feature>
<evidence type="ECO:0000256" key="1">
    <source>
        <dbReference type="ARBA" id="ARBA00004141"/>
    </source>
</evidence>
<protein>
    <submittedName>
        <fullName evidence="7">DMT family transporter</fullName>
    </submittedName>
</protein>
<organism evidence="7 8">
    <name type="scientific">Yoonia rhodophyticola</name>
    <dbReference type="NCBI Taxonomy" id="3137370"/>
    <lineage>
        <taxon>Bacteria</taxon>
        <taxon>Pseudomonadati</taxon>
        <taxon>Pseudomonadota</taxon>
        <taxon>Alphaproteobacteria</taxon>
        <taxon>Rhodobacterales</taxon>
        <taxon>Paracoccaceae</taxon>
        <taxon>Yoonia</taxon>
    </lineage>
</organism>
<feature type="transmembrane region" description="Helical" evidence="5">
    <location>
        <begin position="35"/>
        <end position="55"/>
    </location>
</feature>
<reference evidence="8" key="1">
    <citation type="submission" date="2024-04" db="EMBL/GenBank/DDBJ databases">
        <title>Phylogenomic analyses of a clade within the roseobacter group suggest taxonomic reassignments of species of the genera Aestuariivita, Citreicella, Loktanella, Nautella, Pelagibaca, Ruegeria, Thalassobius, Thiobacimonas and Tropicibacter, and the proposal o.</title>
        <authorList>
            <person name="Jeon C.O."/>
        </authorList>
    </citation>
    <scope>NUCLEOTIDE SEQUENCE [LARGE SCALE GENOMIC DNA]</scope>
    <source>
        <strain evidence="8">SS1-5</strain>
    </source>
</reference>
<dbReference type="InterPro" id="IPR037185">
    <property type="entry name" value="EmrE-like"/>
</dbReference>
<feature type="transmembrane region" description="Helical" evidence="5">
    <location>
        <begin position="94"/>
        <end position="115"/>
    </location>
</feature>
<accession>A0AAN0MJP8</accession>
<dbReference type="RefSeq" id="WP_342076118.1">
    <property type="nucleotide sequence ID" value="NZ_CP151767.2"/>
</dbReference>
<evidence type="ECO:0000313" key="8">
    <source>
        <dbReference type="Proteomes" id="UP001470809"/>
    </source>
</evidence>
<dbReference type="SUPFAM" id="SSF103481">
    <property type="entry name" value="Multidrug resistance efflux transporter EmrE"/>
    <property type="match status" value="2"/>
</dbReference>
<evidence type="ECO:0000259" key="6">
    <source>
        <dbReference type="Pfam" id="PF00892"/>
    </source>
</evidence>
<sequence length="306" mass="32536">MSNTLLSYALLILLAAIWGSSFLFIKVALGSITPLTIAAGRIALAGVILFVIMRVSGHHLPPRGRHWLFIGGAAALGNVLPFSLISFGERHVDSSLAAIMMSTIPLFTILMAHIMTDDEKLSTEKSVGVAVGFVGVVILIGPAALLDLGAQTVGQLTIACGALCYALSGIISRNLRHLPKLQSSAAIMVVAALMIVPIALIYDRPWTLSPTAIGVTSVVMLGVMATALAQVVILWILQMRGASFLSLNNYLVPLFGVFWGAVFLSEWPGTHVKFAFAIILLGVLIAQGGVTKLLHPRRKDVRKPVT</sequence>
<gene>
    <name evidence="7" type="ORF">AABB31_17575</name>
</gene>